<dbReference type="GO" id="GO:0016020">
    <property type="term" value="C:membrane"/>
    <property type="evidence" value="ECO:0007669"/>
    <property type="project" value="TreeGrafter"/>
</dbReference>
<reference evidence="4" key="1">
    <citation type="submission" date="2025-08" db="UniProtKB">
        <authorList>
            <consortium name="RefSeq"/>
        </authorList>
    </citation>
    <scope>IDENTIFICATION</scope>
    <source>
        <tissue evidence="4">Whole body</tissue>
    </source>
</reference>
<dbReference type="GO" id="GO:0008270">
    <property type="term" value="F:zinc ion binding"/>
    <property type="evidence" value="ECO:0007669"/>
    <property type="project" value="InterPro"/>
</dbReference>
<evidence type="ECO:0000259" key="2">
    <source>
        <dbReference type="Pfam" id="PF17900"/>
    </source>
</evidence>
<dbReference type="SUPFAM" id="SSF63737">
    <property type="entry name" value="Leukotriene A4 hydrolase N-terminal domain"/>
    <property type="match status" value="1"/>
</dbReference>
<feature type="domain" description="Aminopeptidase N-like N-terminal" evidence="2">
    <location>
        <begin position="5"/>
        <end position="57"/>
    </location>
</feature>
<feature type="domain" description="Peptidase M1 membrane alanine aminopeptidase" evidence="1">
    <location>
        <begin position="58"/>
        <end position="120"/>
    </location>
</feature>
<dbReference type="OrthoDB" id="7535542at2759"/>
<dbReference type="PANTHER" id="PTHR11533">
    <property type="entry name" value="PROTEASE M1 ZINC METALLOPROTEASE"/>
    <property type="match status" value="1"/>
</dbReference>
<protein>
    <submittedName>
        <fullName evidence="4">Aminopeptidase M1-like</fullName>
    </submittedName>
</protein>
<dbReference type="SUPFAM" id="SSF55486">
    <property type="entry name" value="Metalloproteases ('zincins'), catalytic domain"/>
    <property type="match status" value="1"/>
</dbReference>
<dbReference type="GO" id="GO:0043171">
    <property type="term" value="P:peptide catabolic process"/>
    <property type="evidence" value="ECO:0007669"/>
    <property type="project" value="TreeGrafter"/>
</dbReference>
<dbReference type="GO" id="GO:0005737">
    <property type="term" value="C:cytoplasm"/>
    <property type="evidence" value="ECO:0007669"/>
    <property type="project" value="TreeGrafter"/>
</dbReference>
<dbReference type="Pfam" id="PF17900">
    <property type="entry name" value="Peptidase_M1_N"/>
    <property type="match status" value="1"/>
</dbReference>
<dbReference type="AlphaFoldDB" id="A0A6J1PGT2"/>
<dbReference type="InterPro" id="IPR045357">
    <property type="entry name" value="Aminopeptidase_N-like_N"/>
</dbReference>
<dbReference type="GeneID" id="112452592"/>
<dbReference type="InterPro" id="IPR027268">
    <property type="entry name" value="Peptidase_M4/M1_CTD_sf"/>
</dbReference>
<dbReference type="RefSeq" id="XP_024868643.1">
    <property type="nucleotide sequence ID" value="XM_025012875.1"/>
</dbReference>
<feature type="non-terminal residue" evidence="4">
    <location>
        <position position="1"/>
    </location>
</feature>
<evidence type="ECO:0000313" key="4">
    <source>
        <dbReference type="RefSeq" id="XP_024868643.1"/>
    </source>
</evidence>
<evidence type="ECO:0000259" key="1">
    <source>
        <dbReference type="Pfam" id="PF01433"/>
    </source>
</evidence>
<keyword evidence="3" id="KW-1185">Reference proteome</keyword>
<organism evidence="3 4">
    <name type="scientific">Temnothorax curvispinosus</name>
    <dbReference type="NCBI Taxonomy" id="300111"/>
    <lineage>
        <taxon>Eukaryota</taxon>
        <taxon>Metazoa</taxon>
        <taxon>Ecdysozoa</taxon>
        <taxon>Arthropoda</taxon>
        <taxon>Hexapoda</taxon>
        <taxon>Insecta</taxon>
        <taxon>Pterygota</taxon>
        <taxon>Neoptera</taxon>
        <taxon>Endopterygota</taxon>
        <taxon>Hymenoptera</taxon>
        <taxon>Apocrita</taxon>
        <taxon>Aculeata</taxon>
        <taxon>Formicoidea</taxon>
        <taxon>Formicidae</taxon>
        <taxon>Myrmicinae</taxon>
        <taxon>Temnothorax</taxon>
    </lineage>
</organism>
<dbReference type="Gene3D" id="2.60.40.1730">
    <property type="entry name" value="tricorn interacting facor f3 domain"/>
    <property type="match status" value="1"/>
</dbReference>
<dbReference type="GO" id="GO:0070006">
    <property type="term" value="F:metalloaminopeptidase activity"/>
    <property type="evidence" value="ECO:0007669"/>
    <property type="project" value="TreeGrafter"/>
</dbReference>
<dbReference type="GO" id="GO:0005615">
    <property type="term" value="C:extracellular space"/>
    <property type="evidence" value="ECO:0007669"/>
    <property type="project" value="TreeGrafter"/>
</dbReference>
<gene>
    <name evidence="4" type="primary">LOC112452592</name>
</gene>
<name>A0A6J1PGT2_9HYME</name>
<dbReference type="Pfam" id="PF01433">
    <property type="entry name" value="Peptidase_M1"/>
    <property type="match status" value="1"/>
</dbReference>
<evidence type="ECO:0000313" key="3">
    <source>
        <dbReference type="Proteomes" id="UP000504618"/>
    </source>
</evidence>
<sequence>IKCGRWLIATHIQTIGARRIFPCWDDPQIRTTFDISIQHPSNSVALSNMPTQEDSTSKWGLIFYREENLIYNEQDPIMRKIEVARLIAHKIAYQWFGNAISSSRWSSFWLHDGLATLFGEEAIVKCRNTH</sequence>
<dbReference type="GO" id="GO:0042277">
    <property type="term" value="F:peptide binding"/>
    <property type="evidence" value="ECO:0007669"/>
    <property type="project" value="TreeGrafter"/>
</dbReference>
<proteinExistence type="predicted"/>
<dbReference type="GO" id="GO:0006508">
    <property type="term" value="P:proteolysis"/>
    <property type="evidence" value="ECO:0007669"/>
    <property type="project" value="TreeGrafter"/>
</dbReference>
<dbReference type="Proteomes" id="UP000504618">
    <property type="component" value="Unplaced"/>
</dbReference>
<accession>A0A6J1PGT2</accession>
<dbReference type="PANTHER" id="PTHR11533:SF299">
    <property type="entry name" value="AMINOPEPTIDASE"/>
    <property type="match status" value="1"/>
</dbReference>
<dbReference type="Gene3D" id="1.10.390.10">
    <property type="entry name" value="Neutral Protease Domain 2"/>
    <property type="match status" value="1"/>
</dbReference>
<dbReference type="InterPro" id="IPR050344">
    <property type="entry name" value="Peptidase_M1_aminopeptidases"/>
</dbReference>
<dbReference type="InterPro" id="IPR042097">
    <property type="entry name" value="Aminopeptidase_N-like_N_sf"/>
</dbReference>
<dbReference type="InterPro" id="IPR014782">
    <property type="entry name" value="Peptidase_M1_dom"/>
</dbReference>